<proteinExistence type="inferred from homology"/>
<reference evidence="6 7" key="1">
    <citation type="journal article" date="2014" name="PLoS ONE">
        <title>Identification and Characterization of a New Erythromycin Biosynthetic Gene Cluster in Actinopolyspora erythraea YIM90600, a Novel Erythronolide-Producing Halophilic Actinomycete Isolated from Salt Field.</title>
        <authorList>
            <person name="Chen D."/>
            <person name="Feng J."/>
            <person name="Huang L."/>
            <person name="Zhang Q."/>
            <person name="Wu J."/>
            <person name="Zhu X."/>
            <person name="Duan Y."/>
            <person name="Xu Z."/>
        </authorList>
    </citation>
    <scope>NUCLEOTIDE SEQUENCE [LARGE SCALE GENOMIC DNA]</scope>
    <source>
        <strain evidence="6 7">YIM90600</strain>
    </source>
</reference>
<feature type="region of interest" description="Disordered" evidence="2">
    <location>
        <begin position="807"/>
        <end position="843"/>
    </location>
</feature>
<feature type="region of interest" description="Disordered" evidence="2">
    <location>
        <begin position="1"/>
        <end position="399"/>
    </location>
</feature>
<dbReference type="InterPro" id="IPR027381">
    <property type="entry name" value="LytR/CpsA/Psr_C"/>
</dbReference>
<comment type="caution">
    <text evidence="6">The sequence shown here is derived from an EMBL/GenBank/DDBJ whole genome shotgun (WGS) entry which is preliminary data.</text>
</comment>
<dbReference type="Proteomes" id="UP000029737">
    <property type="component" value="Unassembled WGS sequence"/>
</dbReference>
<keyword evidence="3" id="KW-0812">Transmembrane</keyword>
<dbReference type="NCBIfam" id="TIGR00350">
    <property type="entry name" value="lytR_cpsA_psr"/>
    <property type="match status" value="1"/>
</dbReference>
<evidence type="ECO:0000313" key="7">
    <source>
        <dbReference type="Proteomes" id="UP000029737"/>
    </source>
</evidence>
<name>A0ABR4X8C4_9ACTN</name>
<keyword evidence="3" id="KW-1133">Transmembrane helix</keyword>
<evidence type="ECO:0000256" key="3">
    <source>
        <dbReference type="SAM" id="Phobius"/>
    </source>
</evidence>
<dbReference type="EMBL" id="JPMV01000009">
    <property type="protein sequence ID" value="KGI82897.1"/>
    <property type="molecule type" value="Genomic_DNA"/>
</dbReference>
<feature type="compositionally biased region" description="Basic and acidic residues" evidence="2">
    <location>
        <begin position="954"/>
        <end position="963"/>
    </location>
</feature>
<dbReference type="PANTHER" id="PTHR33392:SF6">
    <property type="entry name" value="POLYISOPRENYL-TEICHOIC ACID--PEPTIDOGLYCAN TEICHOIC ACID TRANSFERASE TAGU"/>
    <property type="match status" value="1"/>
</dbReference>
<evidence type="ECO:0000259" key="4">
    <source>
        <dbReference type="Pfam" id="PF03816"/>
    </source>
</evidence>
<protein>
    <recommendedName>
        <fullName evidence="8">LytR family transcriptional regulator</fullName>
    </recommendedName>
</protein>
<dbReference type="InterPro" id="IPR050922">
    <property type="entry name" value="LytR/CpsA/Psr_CW_biosynth"/>
</dbReference>
<keyword evidence="3" id="KW-0472">Membrane</keyword>
<dbReference type="InterPro" id="IPR004474">
    <property type="entry name" value="LytR_CpsA_psr"/>
</dbReference>
<evidence type="ECO:0000259" key="5">
    <source>
        <dbReference type="Pfam" id="PF13399"/>
    </source>
</evidence>
<sequence>MPDNPRQGSSGHQSSHSEWARPDEETGNEAETGKRAASRRRRRALGDDGTGGTRVGDLLSRHGKGKTQTTGSHRKVEVDESGFAPPEGASGSHAAPDQPPSAPSEHPTRAVDPAPEVPAREDGARATGRRARRRRRESEEQEHGGARQAPSEQTQWRIPSGADSSQAPADGIGSTPVPPVESDDTARIAPVGDVPRGPTPPREDSTVRSSPEETAPTSSHTYPIAPSSASRGEAGTRSGPAEEAGGDTGERTRPSRPMSAAPNRGTPPPASPAPPPEAPPEEPTAQQPPVRDEVPPPHTALPAEGARRKPQRDEPRAHDPATPSATEAMLNGSTRTATPLPESATRSDMTPPERTAGGEAGNGAEASPEGVSEAAPHAAPGDSPEPGREDSEEASDDEASAAIDATLARFSAVHDELAAEEEKRRKKYAWLLGNRKEPEPGQDMPFDFAEDRDANSSRVEWRRSKRRRRTRTLARVAAVVAAVLVFVTTGVGWGSKTWLDASFNQISALDQQSQAIEDAHLQEGDLNFLLIGSDTRQGAEAGDDIGTAEGVPGARSDTTMIAHIPADRSRVVIVSIPRDLEIDIQADTCRKWDSATGKYADSTVPAVENVKFNTAFAEGGPACVTKQVQQLSGLKISSFMGVNFQGFKSMVEAVGGVRVCTNKPMIDQELGTILATAGWHDLGPQQALQYVRARKLVNDPTADYGRMERQQLFLSALLRKMTSANVLLNPSKLADMANAVIANTFGDNVDSDKLIALGKSLDGLDPKKVTFVTIPTTGNANSRGNEVLAKSQAHSLFRAIIEDVPIHSPGEQQSGQGSEGASANTSPMAFSQEGQASDSAKPVPSEVSVTVLNSTARSGLASDTASDLRGFDFGIGELGNLESPLERTVIRYSEPNKQQAQLLASAVPSAELVADPSVGEGVRLELGTDFDNRIRQPDSGDVDVPEGLSTVNAGEDKCGGVNG</sequence>
<comment type="similarity">
    <text evidence="1">Belongs to the LytR/CpsA/Psr (LCP) family.</text>
</comment>
<dbReference type="Gene3D" id="3.40.630.190">
    <property type="entry name" value="LCP protein"/>
    <property type="match status" value="1"/>
</dbReference>
<evidence type="ECO:0000256" key="1">
    <source>
        <dbReference type="ARBA" id="ARBA00006068"/>
    </source>
</evidence>
<feature type="compositionally biased region" description="Basic and acidic residues" evidence="2">
    <location>
        <begin position="136"/>
        <end position="145"/>
    </location>
</feature>
<dbReference type="PANTHER" id="PTHR33392">
    <property type="entry name" value="POLYISOPRENYL-TEICHOIC ACID--PEPTIDOGLYCAN TEICHOIC ACID TRANSFERASE TAGU"/>
    <property type="match status" value="1"/>
</dbReference>
<feature type="compositionally biased region" description="Low complexity" evidence="2">
    <location>
        <begin position="810"/>
        <end position="823"/>
    </location>
</feature>
<evidence type="ECO:0000256" key="2">
    <source>
        <dbReference type="SAM" id="MobiDB-lite"/>
    </source>
</evidence>
<dbReference type="Gene3D" id="3.30.70.2390">
    <property type="match status" value="1"/>
</dbReference>
<feature type="domain" description="LytR/CpsA/Psr regulator C-terminal" evidence="5">
    <location>
        <begin position="846"/>
        <end position="930"/>
    </location>
</feature>
<gene>
    <name evidence="6" type="ORF">IL38_03275</name>
</gene>
<feature type="compositionally biased region" description="Basic and acidic residues" evidence="2">
    <location>
        <begin position="305"/>
        <end position="319"/>
    </location>
</feature>
<feature type="compositionally biased region" description="Polar residues" evidence="2">
    <location>
        <begin position="150"/>
        <end position="167"/>
    </location>
</feature>
<evidence type="ECO:0000313" key="6">
    <source>
        <dbReference type="EMBL" id="KGI82897.1"/>
    </source>
</evidence>
<feature type="compositionally biased region" description="Low complexity" evidence="2">
    <location>
        <begin position="353"/>
        <end position="370"/>
    </location>
</feature>
<feature type="transmembrane region" description="Helical" evidence="3">
    <location>
        <begin position="472"/>
        <end position="493"/>
    </location>
</feature>
<feature type="compositionally biased region" description="Low complexity" evidence="2">
    <location>
        <begin position="7"/>
        <end position="17"/>
    </location>
</feature>
<feature type="compositionally biased region" description="Acidic residues" evidence="2">
    <location>
        <begin position="390"/>
        <end position="399"/>
    </location>
</feature>
<keyword evidence="7" id="KW-1185">Reference proteome</keyword>
<dbReference type="Pfam" id="PF13399">
    <property type="entry name" value="LytR_C"/>
    <property type="match status" value="1"/>
</dbReference>
<feature type="domain" description="Cell envelope-related transcriptional attenuator" evidence="4">
    <location>
        <begin position="555"/>
        <end position="722"/>
    </location>
</feature>
<feature type="compositionally biased region" description="Pro residues" evidence="2">
    <location>
        <begin position="265"/>
        <end position="282"/>
    </location>
</feature>
<feature type="compositionally biased region" description="Polar residues" evidence="2">
    <location>
        <begin position="824"/>
        <end position="838"/>
    </location>
</feature>
<feature type="region of interest" description="Disordered" evidence="2">
    <location>
        <begin position="933"/>
        <end position="963"/>
    </location>
</feature>
<dbReference type="Pfam" id="PF03816">
    <property type="entry name" value="LytR_cpsA_psr"/>
    <property type="match status" value="1"/>
</dbReference>
<accession>A0ABR4X8C4</accession>
<evidence type="ECO:0008006" key="8">
    <source>
        <dbReference type="Google" id="ProtNLM"/>
    </source>
</evidence>
<organism evidence="6 7">
    <name type="scientific">Actinopolyspora erythraea</name>
    <dbReference type="NCBI Taxonomy" id="414996"/>
    <lineage>
        <taxon>Bacteria</taxon>
        <taxon>Bacillati</taxon>
        <taxon>Actinomycetota</taxon>
        <taxon>Actinomycetes</taxon>
        <taxon>Actinopolysporales</taxon>
        <taxon>Actinopolysporaceae</taxon>
        <taxon>Actinopolyspora</taxon>
    </lineage>
</organism>